<dbReference type="Gene3D" id="2.120.10.30">
    <property type="entry name" value="TolB, C-terminal domain"/>
    <property type="match status" value="1"/>
</dbReference>
<reference evidence="1" key="1">
    <citation type="journal article" date="2021" name="Genome Biol. Evol.">
        <title>A High-Quality Reference Genome for a Parasitic Bivalve with Doubly Uniparental Inheritance (Bivalvia: Unionida).</title>
        <authorList>
            <person name="Smith C.H."/>
        </authorList>
    </citation>
    <scope>NUCLEOTIDE SEQUENCE</scope>
    <source>
        <strain evidence="1">CHS0354</strain>
    </source>
</reference>
<dbReference type="Proteomes" id="UP001195483">
    <property type="component" value="Unassembled WGS sequence"/>
</dbReference>
<name>A0AAE0VHS1_9BIVA</name>
<keyword evidence="2" id="KW-1185">Reference proteome</keyword>
<reference evidence="1" key="2">
    <citation type="journal article" date="2021" name="Genome Biol. Evol.">
        <title>Developing a high-quality reference genome for a parasitic bivalve with doubly uniparental inheritance (Bivalvia: Unionida).</title>
        <authorList>
            <person name="Smith C.H."/>
        </authorList>
    </citation>
    <scope>NUCLEOTIDE SEQUENCE</scope>
    <source>
        <strain evidence="1">CHS0354</strain>
        <tissue evidence="1">Mantle</tissue>
    </source>
</reference>
<dbReference type="AlphaFoldDB" id="A0AAE0VHS1"/>
<accession>A0AAE0VHS1</accession>
<dbReference type="EMBL" id="JAEAOA010002192">
    <property type="protein sequence ID" value="KAK3577170.1"/>
    <property type="molecule type" value="Genomic_DNA"/>
</dbReference>
<dbReference type="SUPFAM" id="SSF101898">
    <property type="entry name" value="NHL repeat"/>
    <property type="match status" value="1"/>
</dbReference>
<comment type="caution">
    <text evidence="1">The sequence shown here is derived from an EMBL/GenBank/DDBJ whole genome shotgun (WGS) entry which is preliminary data.</text>
</comment>
<evidence type="ECO:0000313" key="1">
    <source>
        <dbReference type="EMBL" id="KAK3577170.1"/>
    </source>
</evidence>
<gene>
    <name evidence="1" type="ORF">CHS0354_037508</name>
</gene>
<protein>
    <submittedName>
        <fullName evidence="1">Uncharacterized protein</fullName>
    </submittedName>
</protein>
<dbReference type="InterPro" id="IPR011042">
    <property type="entry name" value="6-blade_b-propeller_TolB-like"/>
</dbReference>
<organism evidence="1 2">
    <name type="scientific">Potamilus streckersoni</name>
    <dbReference type="NCBI Taxonomy" id="2493646"/>
    <lineage>
        <taxon>Eukaryota</taxon>
        <taxon>Metazoa</taxon>
        <taxon>Spiralia</taxon>
        <taxon>Lophotrochozoa</taxon>
        <taxon>Mollusca</taxon>
        <taxon>Bivalvia</taxon>
        <taxon>Autobranchia</taxon>
        <taxon>Heteroconchia</taxon>
        <taxon>Palaeoheterodonta</taxon>
        <taxon>Unionida</taxon>
        <taxon>Unionoidea</taxon>
        <taxon>Unionidae</taxon>
        <taxon>Ambleminae</taxon>
        <taxon>Lampsilini</taxon>
        <taxon>Potamilus</taxon>
    </lineage>
</organism>
<evidence type="ECO:0000313" key="2">
    <source>
        <dbReference type="Proteomes" id="UP001195483"/>
    </source>
</evidence>
<reference evidence="1" key="3">
    <citation type="submission" date="2023-05" db="EMBL/GenBank/DDBJ databases">
        <authorList>
            <person name="Smith C.H."/>
        </authorList>
    </citation>
    <scope>NUCLEOTIDE SEQUENCE</scope>
    <source>
        <strain evidence="1">CHS0354</strain>
        <tissue evidence="1">Mantle</tissue>
    </source>
</reference>
<sequence length="345" mass="39650">MNRMIFVMADIMMQQVKIYYEQIKEKFDETETVTINLEIDPQIQGILSQSSGIGRVICKKELEKVPKSRVEKPLKECKLEMTKAVEIKGPDGKNPWYTGFTFLQEDHVLLADYNNKRVLLLNSSYQCIVSLTLPDSPWDICVVDHKEVAVSLPLQKTLQFLSITNGFMRSTRTVETRYECRGIASKGRGKIVLSGSCKDKGKHYWSLINSTGLEEKCYQFDCQCDPSLTYIALNSLCTRVYITVSQAHSLYCFDMDGKRLFVYRNDSLKFSQGVATDRDDNVYVLGMLSYNIHQLTPGGTPIRIYTERIPEFPYAICFNSCRDKFALTNNSIQDDGNKLYMYRFK</sequence>
<proteinExistence type="predicted"/>